<dbReference type="EMBL" id="JRWP01000002">
    <property type="protein sequence ID" value="KGY10627.1"/>
    <property type="molecule type" value="Genomic_DNA"/>
</dbReference>
<proteinExistence type="predicted"/>
<dbReference type="OrthoDB" id="5355033at2"/>
<dbReference type="SUPFAM" id="SSF55729">
    <property type="entry name" value="Acyl-CoA N-acyltransferases (Nat)"/>
    <property type="match status" value="1"/>
</dbReference>
<dbReference type="Pfam" id="PF13673">
    <property type="entry name" value="Acetyltransf_10"/>
    <property type="match status" value="1"/>
</dbReference>
<evidence type="ECO:0000313" key="2">
    <source>
        <dbReference type="EMBL" id="KGY10627.1"/>
    </source>
</evidence>
<dbReference type="PANTHER" id="PTHR43451">
    <property type="entry name" value="ACETYLTRANSFERASE (GNAT) FAMILY PROTEIN"/>
    <property type="match status" value="1"/>
</dbReference>
<keyword evidence="2" id="KW-0808">Transferase</keyword>
<gene>
    <name evidence="2" type="ORF">NM06_00790</name>
</gene>
<comment type="caution">
    <text evidence="2">The sequence shown here is derived from an EMBL/GenBank/DDBJ whole genome shotgun (WGS) entry which is preliminary data.</text>
</comment>
<evidence type="ECO:0000259" key="1">
    <source>
        <dbReference type="PROSITE" id="PS51186"/>
    </source>
</evidence>
<dbReference type="GO" id="GO:0016747">
    <property type="term" value="F:acyltransferase activity, transferring groups other than amino-acyl groups"/>
    <property type="evidence" value="ECO:0007669"/>
    <property type="project" value="InterPro"/>
</dbReference>
<dbReference type="CDD" id="cd04301">
    <property type="entry name" value="NAT_SF"/>
    <property type="match status" value="1"/>
</dbReference>
<dbReference type="InterPro" id="IPR052564">
    <property type="entry name" value="N-acetyltrans/Recomb-assoc"/>
</dbReference>
<protein>
    <submittedName>
        <fullName evidence="2">Acetyltransferase</fullName>
    </submittedName>
</protein>
<feature type="domain" description="N-acetyltransferase" evidence="1">
    <location>
        <begin position="1"/>
        <end position="152"/>
    </location>
</feature>
<sequence>MIRNYHPDDAYELWQIYFNTIRKVNIRDYTDDQVRVWAKEDLSQQLWAEKMNSLSPFVCVRDGVILGYSDLQNDGLIDHFFCHYEYQGVGVGTELMEKIHQTAKEKGISQLYSNVSITARPFYERFGFVAVKEQHNEKEGQVLINYRMEKSL</sequence>
<dbReference type="RefSeq" id="WP_038186934.1">
    <property type="nucleotide sequence ID" value="NZ_JRWP01000002.1"/>
</dbReference>
<dbReference type="Gene3D" id="3.40.630.30">
    <property type="match status" value="1"/>
</dbReference>
<name>A0A0A5HYI5_PHOS4</name>
<reference evidence="2 3" key="1">
    <citation type="submission" date="2014-10" db="EMBL/GenBank/DDBJ databases">
        <title>Genome sequencing of Vibrio sinaloensis T08.</title>
        <authorList>
            <person name="Chan K.-G."/>
            <person name="Mohamad N.I."/>
        </authorList>
    </citation>
    <scope>NUCLEOTIDE SEQUENCE [LARGE SCALE GENOMIC DNA]</scope>
    <source>
        <strain evidence="2 3">T08</strain>
    </source>
</reference>
<dbReference type="AlphaFoldDB" id="A0A0A5HYI5"/>
<dbReference type="InterPro" id="IPR016181">
    <property type="entry name" value="Acyl_CoA_acyltransferase"/>
</dbReference>
<dbReference type="InterPro" id="IPR000182">
    <property type="entry name" value="GNAT_dom"/>
</dbReference>
<organism evidence="2 3">
    <name type="scientific">Photobacterium sp. (strain ATCC 43367)</name>
    <dbReference type="NCBI Taxonomy" id="379097"/>
    <lineage>
        <taxon>Bacteria</taxon>
        <taxon>Pseudomonadati</taxon>
        <taxon>Pseudomonadota</taxon>
        <taxon>Gammaproteobacteria</taxon>
        <taxon>Vibrionales</taxon>
        <taxon>Vibrionaceae</taxon>
        <taxon>Vibrio</taxon>
        <taxon>Vibrio oreintalis group</taxon>
    </lineage>
</organism>
<dbReference type="PROSITE" id="PS51186">
    <property type="entry name" value="GNAT"/>
    <property type="match status" value="1"/>
</dbReference>
<dbReference type="Proteomes" id="UP000030451">
    <property type="component" value="Unassembled WGS sequence"/>
</dbReference>
<accession>A0A0A5HYI5</accession>
<evidence type="ECO:0000313" key="3">
    <source>
        <dbReference type="Proteomes" id="UP000030451"/>
    </source>
</evidence>
<dbReference type="PANTHER" id="PTHR43451:SF1">
    <property type="entry name" value="ACETYLTRANSFERASE"/>
    <property type="match status" value="1"/>
</dbReference>